<organism evidence="3 4">
    <name type="scientific">Echria macrotheca</name>
    <dbReference type="NCBI Taxonomy" id="438768"/>
    <lineage>
        <taxon>Eukaryota</taxon>
        <taxon>Fungi</taxon>
        <taxon>Dikarya</taxon>
        <taxon>Ascomycota</taxon>
        <taxon>Pezizomycotina</taxon>
        <taxon>Sordariomycetes</taxon>
        <taxon>Sordariomycetidae</taxon>
        <taxon>Sordariales</taxon>
        <taxon>Schizotheciaceae</taxon>
        <taxon>Echria</taxon>
    </lineage>
</organism>
<dbReference type="PANTHER" id="PTHR10622:SF10">
    <property type="entry name" value="HET DOMAIN-CONTAINING PROTEIN"/>
    <property type="match status" value="1"/>
</dbReference>
<evidence type="ECO:0000313" key="3">
    <source>
        <dbReference type="EMBL" id="KAK1751428.1"/>
    </source>
</evidence>
<dbReference type="EMBL" id="MU839842">
    <property type="protein sequence ID" value="KAK1751428.1"/>
    <property type="molecule type" value="Genomic_DNA"/>
</dbReference>
<protein>
    <recommendedName>
        <fullName evidence="5">Heterokaryon incompatibility domain-containing protein</fullName>
    </recommendedName>
</protein>
<gene>
    <name evidence="3" type="ORF">QBC47DRAFT_391778</name>
</gene>
<reference evidence="3" key="1">
    <citation type="submission" date="2023-06" db="EMBL/GenBank/DDBJ databases">
        <title>Genome-scale phylogeny and comparative genomics of the fungal order Sordariales.</title>
        <authorList>
            <consortium name="Lawrence Berkeley National Laboratory"/>
            <person name="Hensen N."/>
            <person name="Bonometti L."/>
            <person name="Westerberg I."/>
            <person name="Brannstrom I.O."/>
            <person name="Guillou S."/>
            <person name="Cros-Aarteil S."/>
            <person name="Calhoun S."/>
            <person name="Haridas S."/>
            <person name="Kuo A."/>
            <person name="Mondo S."/>
            <person name="Pangilinan J."/>
            <person name="Riley R."/>
            <person name="Labutti K."/>
            <person name="Andreopoulos B."/>
            <person name="Lipzen A."/>
            <person name="Chen C."/>
            <person name="Yanf M."/>
            <person name="Daum C."/>
            <person name="Ng V."/>
            <person name="Clum A."/>
            <person name="Steindorff A."/>
            <person name="Ohm R."/>
            <person name="Martin F."/>
            <person name="Silar P."/>
            <person name="Natvig D."/>
            <person name="Lalanne C."/>
            <person name="Gautier V."/>
            <person name="Ament-Velasquez S.L."/>
            <person name="Kruys A."/>
            <person name="Hutchinson M.I."/>
            <person name="Powell A.J."/>
            <person name="Barry K."/>
            <person name="Miller A.N."/>
            <person name="Grigoriev I.V."/>
            <person name="Debuchy R."/>
            <person name="Gladieux P."/>
            <person name="Thoren M.H."/>
            <person name="Johannesson H."/>
        </authorList>
    </citation>
    <scope>NUCLEOTIDE SEQUENCE</scope>
    <source>
        <strain evidence="3">PSN4</strain>
    </source>
</reference>
<feature type="domain" description="DUF8212" evidence="2">
    <location>
        <begin position="186"/>
        <end position="208"/>
    </location>
</feature>
<sequence>MAEKSGYKKILGACRLAKADDFKWLWVDTNCIDKTSSAELSEAINSMYEWYRRAKVCYAYLSDVPGPKGLPESLDMFKRSRWFTRGWTLQELLAPPKIKFYGASWIFLGTTDKGIMEWSPFNRLLSDITGIPLGYLDGSFLMSSASVAQRMSWAARRETTRVEDRAYSLLGIFGVNMPMLYGEGERAFLRLQEEIIKNSADQSIFAWGFGQPTGALDGLLARSPSEFQSCRDVIAYTPIGVETDHYSMTNMGLHLRMRMRRLPTTERTYLGVLNCTTEKELKSRGFKEIRVIAVPLTLMRRENGTVSSLGPYLTAGSSAAILVSPSAFGTAQEDMPGPVYISRGLKLLSLIPWPGLRVYVPRDHELVSPKVVEIYPPKWYPILNNGAGRFEESTGGEERIYIRFKLGGEDFALRLQYSYQLKRYVNGPGYLDPKDLKYGAACLRGPGSLAERIMEGDVPGSPAPIQRIEQWLPEIELTGATCTLSSKTKMTTVESTGAKTPYILLTVSIRSKR</sequence>
<proteinExistence type="predicted"/>
<dbReference type="InterPro" id="IPR010730">
    <property type="entry name" value="HET"/>
</dbReference>
<evidence type="ECO:0000313" key="4">
    <source>
        <dbReference type="Proteomes" id="UP001239445"/>
    </source>
</evidence>
<dbReference type="Pfam" id="PF26640">
    <property type="entry name" value="DUF8212"/>
    <property type="match status" value="1"/>
</dbReference>
<dbReference type="PANTHER" id="PTHR10622">
    <property type="entry name" value="HET DOMAIN-CONTAINING PROTEIN"/>
    <property type="match status" value="1"/>
</dbReference>
<feature type="domain" description="Heterokaryon incompatibility" evidence="1">
    <location>
        <begin position="13"/>
        <end position="63"/>
    </location>
</feature>
<keyword evidence="4" id="KW-1185">Reference proteome</keyword>
<evidence type="ECO:0000259" key="1">
    <source>
        <dbReference type="Pfam" id="PF06985"/>
    </source>
</evidence>
<evidence type="ECO:0000259" key="2">
    <source>
        <dbReference type="Pfam" id="PF26640"/>
    </source>
</evidence>
<evidence type="ECO:0008006" key="5">
    <source>
        <dbReference type="Google" id="ProtNLM"/>
    </source>
</evidence>
<dbReference type="Proteomes" id="UP001239445">
    <property type="component" value="Unassembled WGS sequence"/>
</dbReference>
<name>A0AAJ0B6Q8_9PEZI</name>
<dbReference type="Pfam" id="PF06985">
    <property type="entry name" value="HET"/>
    <property type="match status" value="1"/>
</dbReference>
<comment type="caution">
    <text evidence="3">The sequence shown here is derived from an EMBL/GenBank/DDBJ whole genome shotgun (WGS) entry which is preliminary data.</text>
</comment>
<dbReference type="InterPro" id="IPR058525">
    <property type="entry name" value="DUF8212"/>
</dbReference>
<accession>A0AAJ0B6Q8</accession>
<dbReference type="AlphaFoldDB" id="A0AAJ0B6Q8"/>